<dbReference type="AlphaFoldDB" id="A0A9P1DMT8"/>
<dbReference type="OrthoDB" id="406755at2759"/>
<accession>A0A9P1DMT8</accession>
<comment type="caution">
    <text evidence="2">The sequence shown here is derived from an EMBL/GenBank/DDBJ whole genome shotgun (WGS) entry which is preliminary data.</text>
</comment>
<dbReference type="Pfam" id="PF18758">
    <property type="entry name" value="KDZ"/>
    <property type="match status" value="1"/>
</dbReference>
<evidence type="ECO:0000313" key="2">
    <source>
        <dbReference type="EMBL" id="CAI4013252.1"/>
    </source>
</evidence>
<dbReference type="InterPro" id="IPR040521">
    <property type="entry name" value="KDZ"/>
</dbReference>
<dbReference type="EMBL" id="CAMXCT030005779">
    <property type="protein sequence ID" value="CAL4800564.1"/>
    <property type="molecule type" value="Genomic_DNA"/>
</dbReference>
<protein>
    <recommendedName>
        <fullName evidence="5">Transposase</fullName>
    </recommendedName>
</protein>
<evidence type="ECO:0000313" key="4">
    <source>
        <dbReference type="Proteomes" id="UP001152797"/>
    </source>
</evidence>
<feature type="region of interest" description="Disordered" evidence="1">
    <location>
        <begin position="628"/>
        <end position="657"/>
    </location>
</feature>
<reference evidence="2" key="1">
    <citation type="submission" date="2022-10" db="EMBL/GenBank/DDBJ databases">
        <authorList>
            <person name="Chen Y."/>
            <person name="Dougan E. K."/>
            <person name="Chan C."/>
            <person name="Rhodes N."/>
            <person name="Thang M."/>
        </authorList>
    </citation>
    <scope>NUCLEOTIDE SEQUENCE</scope>
</reference>
<proteinExistence type="predicted"/>
<sequence length="668" mass="75634">MLWAYDGIREATAAATLQAPVPDPRWLQEFQAQLHIRGARPHPKILTSLRTSCPHCHAGLTLRTQRRSSLQVNNCSILSDSGSIQVYHAPKFCSTCKWPRFWCGYMQTKEADTKRTKARVKTKQQVDIAFQHPDVWMCHRFFGITTTWLRRWRYRMYLQRASFQSEALLPTLADGVLSGLRGATLSDAWVRELLWRRGQELDAGKHRQLAKDLKSLSVETLISKSWIWYAPLMLHRRDTQWLLSGDRRCTVAVDGNAKLHRRTCGQPFAEVVPCDAVGKFLIRGCSARPSGKDTLCQAHAAARDAQVQPMYAEIEAHRLVRALHAPDDVQFLEIKLQDFRGWQPSCTIPEANLQQYFAKKADERIRLRRYRAQTHRNQRKISAKPMRPKTFLSSWSSVSPKQASSCATHKESDKDVVAAARTAGFLFAISHSGLVVHLEELIGAESLSQRYAFLLHVLKQFPDLQTVVHDDSCHLHFMAQSQKSGSVLAEKASKLSFIVDAFHSAGHVGQWCKAHLMPDLPANKEKLAGFPTSIAEVVNASFSPLKHTIHHMGCFMAKFVLTELVDVHNMKVLSSVKVGRLKHLIAFSFAWLRVNKHCVPLQLCTCDAIAAIAALQQDRDKKFSFFPLPPKQHKSARTVANRQSAEHSANANDPKSHFLHRHDVPYLL</sequence>
<evidence type="ECO:0000313" key="3">
    <source>
        <dbReference type="EMBL" id="CAL4800564.1"/>
    </source>
</evidence>
<name>A0A9P1DMT8_9DINO</name>
<gene>
    <name evidence="2" type="ORF">C1SCF055_LOCUS38242</name>
</gene>
<evidence type="ECO:0008006" key="5">
    <source>
        <dbReference type="Google" id="ProtNLM"/>
    </source>
</evidence>
<keyword evidence="4" id="KW-1185">Reference proteome</keyword>
<dbReference type="Proteomes" id="UP001152797">
    <property type="component" value="Unassembled WGS sequence"/>
</dbReference>
<evidence type="ECO:0000256" key="1">
    <source>
        <dbReference type="SAM" id="MobiDB-lite"/>
    </source>
</evidence>
<dbReference type="EMBL" id="CAMXCT010005779">
    <property type="protein sequence ID" value="CAI4013252.1"/>
    <property type="molecule type" value="Genomic_DNA"/>
</dbReference>
<dbReference type="EMBL" id="CAMXCT020005779">
    <property type="protein sequence ID" value="CAL1166627.1"/>
    <property type="molecule type" value="Genomic_DNA"/>
</dbReference>
<organism evidence="2">
    <name type="scientific">Cladocopium goreaui</name>
    <dbReference type="NCBI Taxonomy" id="2562237"/>
    <lineage>
        <taxon>Eukaryota</taxon>
        <taxon>Sar</taxon>
        <taxon>Alveolata</taxon>
        <taxon>Dinophyceae</taxon>
        <taxon>Suessiales</taxon>
        <taxon>Symbiodiniaceae</taxon>
        <taxon>Cladocopium</taxon>
    </lineage>
</organism>
<reference evidence="3 4" key="2">
    <citation type="submission" date="2024-05" db="EMBL/GenBank/DDBJ databases">
        <authorList>
            <person name="Chen Y."/>
            <person name="Shah S."/>
            <person name="Dougan E. K."/>
            <person name="Thang M."/>
            <person name="Chan C."/>
        </authorList>
    </citation>
    <scope>NUCLEOTIDE SEQUENCE [LARGE SCALE GENOMIC DNA]</scope>
</reference>
<feature type="compositionally biased region" description="Polar residues" evidence="1">
    <location>
        <begin position="638"/>
        <end position="653"/>
    </location>
</feature>